<feature type="active site" description="For autocatalytic cleavage activity" evidence="12">
    <location>
        <position position="126"/>
    </location>
</feature>
<evidence type="ECO:0000256" key="8">
    <source>
        <dbReference type="ARBA" id="ARBA00023125"/>
    </source>
</evidence>
<dbReference type="SUPFAM" id="SSF46785">
    <property type="entry name" value="Winged helix' DNA-binding domain"/>
    <property type="match status" value="1"/>
</dbReference>
<dbReference type="InterPro" id="IPR006199">
    <property type="entry name" value="LexA_DNA-bd_dom"/>
</dbReference>
<dbReference type="FunFam" id="2.10.109.10:FF:000001">
    <property type="entry name" value="LexA repressor"/>
    <property type="match status" value="1"/>
</dbReference>
<evidence type="ECO:0000256" key="9">
    <source>
        <dbReference type="ARBA" id="ARBA00023163"/>
    </source>
</evidence>
<organism evidence="16 17">
    <name type="scientific">Candidatus Ornithomonoglobus merdipullorum</name>
    <dbReference type="NCBI Taxonomy" id="2840895"/>
    <lineage>
        <taxon>Bacteria</taxon>
        <taxon>Bacillati</taxon>
        <taxon>Bacillota</taxon>
        <taxon>Clostridia</taxon>
        <taxon>Candidatus Ornithomonoglobus</taxon>
    </lineage>
</organism>
<dbReference type="Gene3D" id="2.10.109.10">
    <property type="entry name" value="Umud Fragment, subunit A"/>
    <property type="match status" value="1"/>
</dbReference>
<keyword evidence="11 12" id="KW-0742">SOS response</keyword>
<comment type="subunit">
    <text evidence="12">Homodimer.</text>
</comment>
<keyword evidence="9 12" id="KW-0804">Transcription</keyword>
<feature type="active site" description="For autocatalytic cleavage activity" evidence="12">
    <location>
        <position position="164"/>
    </location>
</feature>
<evidence type="ECO:0000256" key="12">
    <source>
        <dbReference type="HAMAP-Rule" id="MF_00015"/>
    </source>
</evidence>
<keyword evidence="4 12" id="KW-0227">DNA damage</keyword>
<evidence type="ECO:0000256" key="2">
    <source>
        <dbReference type="ARBA" id="ARBA00022491"/>
    </source>
</evidence>
<feature type="DNA-binding region" description="H-T-H motif" evidence="12">
    <location>
        <begin position="28"/>
        <end position="48"/>
    </location>
</feature>
<dbReference type="InterPro" id="IPR050077">
    <property type="entry name" value="LexA_repressor"/>
</dbReference>
<dbReference type="GO" id="GO:0009432">
    <property type="term" value="P:SOS response"/>
    <property type="evidence" value="ECO:0007669"/>
    <property type="project" value="UniProtKB-UniRule"/>
</dbReference>
<evidence type="ECO:0000256" key="11">
    <source>
        <dbReference type="ARBA" id="ARBA00023236"/>
    </source>
</evidence>
<dbReference type="NCBIfam" id="TIGR00498">
    <property type="entry name" value="lexA"/>
    <property type="match status" value="1"/>
</dbReference>
<dbReference type="Pfam" id="PF00717">
    <property type="entry name" value="Peptidase_S24"/>
    <property type="match status" value="1"/>
</dbReference>
<dbReference type="PANTHER" id="PTHR33516">
    <property type="entry name" value="LEXA REPRESSOR"/>
    <property type="match status" value="1"/>
</dbReference>
<keyword evidence="8 12" id="KW-0238">DNA-binding</keyword>
<dbReference type="Pfam" id="PF01726">
    <property type="entry name" value="LexA_DNA_bind"/>
    <property type="match status" value="1"/>
</dbReference>
<feature type="site" description="Cleavage; by autolysis" evidence="12">
    <location>
        <begin position="91"/>
        <end position="92"/>
    </location>
</feature>
<evidence type="ECO:0000256" key="6">
    <source>
        <dbReference type="ARBA" id="ARBA00022813"/>
    </source>
</evidence>
<evidence type="ECO:0000256" key="13">
    <source>
        <dbReference type="RuleBase" id="RU003991"/>
    </source>
</evidence>
<keyword evidence="6 12" id="KW-0068">Autocatalytic cleavage</keyword>
<feature type="domain" description="LexA repressor DNA-binding" evidence="15">
    <location>
        <begin position="1"/>
        <end position="64"/>
    </location>
</feature>
<dbReference type="PRINTS" id="PR00726">
    <property type="entry name" value="LEXASERPTASE"/>
</dbReference>
<dbReference type="GO" id="GO:0004252">
    <property type="term" value="F:serine-type endopeptidase activity"/>
    <property type="evidence" value="ECO:0007669"/>
    <property type="project" value="UniProtKB-UniRule"/>
</dbReference>
<dbReference type="AlphaFoldDB" id="A0A9D1M9N5"/>
<evidence type="ECO:0000256" key="10">
    <source>
        <dbReference type="ARBA" id="ARBA00023204"/>
    </source>
</evidence>
<sequence length="203" mass="22616">MSDLTDKDYEILDFIRDQIEENGYPPTVREICASVGLSSPATVHARLNKLEAAGYIEKSSSKNRCMRLLKDSPKKAESDYIHVPVYGKITAGAPITAVEQFEGTFPIPIRYAKNRDIFMLKVSGESMIKAAILDGDYIIAEKQPTAENGDIVVALIDETDATVKTFYKENGHFRLQPENDAMEPIISDNVRILGKVVGVYRMI</sequence>
<dbReference type="InterPro" id="IPR006200">
    <property type="entry name" value="LexA"/>
</dbReference>
<evidence type="ECO:0000259" key="14">
    <source>
        <dbReference type="Pfam" id="PF00717"/>
    </source>
</evidence>
<accession>A0A9D1M9N5</accession>
<dbReference type="GO" id="GO:0006260">
    <property type="term" value="P:DNA replication"/>
    <property type="evidence" value="ECO:0007669"/>
    <property type="project" value="UniProtKB-UniRule"/>
</dbReference>
<name>A0A9D1M9N5_9FIRM</name>
<dbReference type="HAMAP" id="MF_00015">
    <property type="entry name" value="LexA"/>
    <property type="match status" value="1"/>
</dbReference>
<dbReference type="InterPro" id="IPR036286">
    <property type="entry name" value="LexA/Signal_pep-like_sf"/>
</dbReference>
<evidence type="ECO:0000256" key="4">
    <source>
        <dbReference type="ARBA" id="ARBA00022763"/>
    </source>
</evidence>
<comment type="caution">
    <text evidence="16">The sequence shown here is derived from an EMBL/GenBank/DDBJ whole genome shotgun (WGS) entry which is preliminary data.</text>
</comment>
<dbReference type="Gene3D" id="1.10.10.10">
    <property type="entry name" value="Winged helix-like DNA-binding domain superfamily/Winged helix DNA-binding domain"/>
    <property type="match status" value="1"/>
</dbReference>
<evidence type="ECO:0000256" key="7">
    <source>
        <dbReference type="ARBA" id="ARBA00023015"/>
    </source>
</evidence>
<evidence type="ECO:0000256" key="1">
    <source>
        <dbReference type="ARBA" id="ARBA00007484"/>
    </source>
</evidence>
<comment type="function">
    <text evidence="12">Represses a number of genes involved in the response to DNA damage (SOS response), including recA and lexA. In the presence of single-stranded DNA, RecA interacts with LexA causing an autocatalytic cleavage which disrupts the DNA-binding part of LexA, leading to derepression of the SOS regulon and eventually DNA repair.</text>
</comment>
<dbReference type="EC" id="3.4.21.88" evidence="12"/>
<dbReference type="GO" id="GO:0003677">
    <property type="term" value="F:DNA binding"/>
    <property type="evidence" value="ECO:0007669"/>
    <property type="project" value="UniProtKB-UniRule"/>
</dbReference>
<dbReference type="GO" id="GO:0006281">
    <property type="term" value="P:DNA repair"/>
    <property type="evidence" value="ECO:0007669"/>
    <property type="project" value="UniProtKB-UniRule"/>
</dbReference>
<dbReference type="SUPFAM" id="SSF51306">
    <property type="entry name" value="LexA/Signal peptidase"/>
    <property type="match status" value="1"/>
</dbReference>
<dbReference type="InterPro" id="IPR006197">
    <property type="entry name" value="Peptidase_S24_LexA"/>
</dbReference>
<dbReference type="GO" id="GO:0045892">
    <property type="term" value="P:negative regulation of DNA-templated transcription"/>
    <property type="evidence" value="ECO:0007669"/>
    <property type="project" value="UniProtKB-UniRule"/>
</dbReference>
<gene>
    <name evidence="12 16" type="primary">lexA</name>
    <name evidence="16" type="ORF">IAA61_00325</name>
</gene>
<evidence type="ECO:0000313" key="17">
    <source>
        <dbReference type="Proteomes" id="UP000824109"/>
    </source>
</evidence>
<dbReference type="InterPro" id="IPR036390">
    <property type="entry name" value="WH_DNA-bd_sf"/>
</dbReference>
<keyword evidence="7 12" id="KW-0805">Transcription regulation</keyword>
<reference evidence="16" key="1">
    <citation type="submission" date="2020-10" db="EMBL/GenBank/DDBJ databases">
        <authorList>
            <person name="Gilroy R."/>
        </authorList>
    </citation>
    <scope>NUCLEOTIDE SEQUENCE</scope>
    <source>
        <strain evidence="16">USAMLcec3-3695</strain>
    </source>
</reference>
<dbReference type="PANTHER" id="PTHR33516:SF2">
    <property type="entry name" value="LEXA REPRESSOR-RELATED"/>
    <property type="match status" value="1"/>
</dbReference>
<evidence type="ECO:0000256" key="5">
    <source>
        <dbReference type="ARBA" id="ARBA00022801"/>
    </source>
</evidence>
<dbReference type="CDD" id="cd00090">
    <property type="entry name" value="HTH_ARSR"/>
    <property type="match status" value="1"/>
</dbReference>
<keyword evidence="2 12" id="KW-0678">Repressor</keyword>
<dbReference type="InterPro" id="IPR015927">
    <property type="entry name" value="Peptidase_S24_S26A/B/C"/>
</dbReference>
<evidence type="ECO:0000259" key="15">
    <source>
        <dbReference type="Pfam" id="PF01726"/>
    </source>
</evidence>
<dbReference type="EMBL" id="DVNB01000003">
    <property type="protein sequence ID" value="HIU56237.1"/>
    <property type="molecule type" value="Genomic_DNA"/>
</dbReference>
<dbReference type="InterPro" id="IPR011991">
    <property type="entry name" value="ArsR-like_HTH"/>
</dbReference>
<feature type="domain" description="Peptidase S24/S26A/S26B/S26C" evidence="14">
    <location>
        <begin position="84"/>
        <end position="197"/>
    </location>
</feature>
<keyword evidence="3 12" id="KW-0235">DNA replication</keyword>
<keyword evidence="5 12" id="KW-0378">Hydrolase</keyword>
<proteinExistence type="inferred from homology"/>
<dbReference type="Proteomes" id="UP000824109">
    <property type="component" value="Unassembled WGS sequence"/>
</dbReference>
<dbReference type="CDD" id="cd06529">
    <property type="entry name" value="S24_LexA-like"/>
    <property type="match status" value="1"/>
</dbReference>
<dbReference type="InterPro" id="IPR039418">
    <property type="entry name" value="LexA-like"/>
</dbReference>
<comment type="catalytic activity">
    <reaction evidence="12">
        <text>Hydrolysis of Ala-|-Gly bond in repressor LexA.</text>
        <dbReference type="EC" id="3.4.21.88"/>
    </reaction>
</comment>
<keyword evidence="10 12" id="KW-0234">DNA repair</keyword>
<dbReference type="GO" id="GO:0006508">
    <property type="term" value="P:proteolysis"/>
    <property type="evidence" value="ECO:0007669"/>
    <property type="project" value="InterPro"/>
</dbReference>
<dbReference type="InterPro" id="IPR036388">
    <property type="entry name" value="WH-like_DNA-bd_sf"/>
</dbReference>
<protein>
    <recommendedName>
        <fullName evidence="12">LexA repressor</fullName>
        <ecNumber evidence="12">3.4.21.88</ecNumber>
    </recommendedName>
</protein>
<reference evidence="16" key="2">
    <citation type="journal article" date="2021" name="PeerJ">
        <title>Extensive microbial diversity within the chicken gut microbiome revealed by metagenomics and culture.</title>
        <authorList>
            <person name="Gilroy R."/>
            <person name="Ravi A."/>
            <person name="Getino M."/>
            <person name="Pursley I."/>
            <person name="Horton D.L."/>
            <person name="Alikhan N.F."/>
            <person name="Baker D."/>
            <person name="Gharbi K."/>
            <person name="Hall N."/>
            <person name="Watson M."/>
            <person name="Adriaenssens E.M."/>
            <person name="Foster-Nyarko E."/>
            <person name="Jarju S."/>
            <person name="Secka A."/>
            <person name="Antonio M."/>
            <person name="Oren A."/>
            <person name="Chaudhuri R.R."/>
            <person name="La Ragione R."/>
            <person name="Hildebrand F."/>
            <person name="Pallen M.J."/>
        </authorList>
    </citation>
    <scope>NUCLEOTIDE SEQUENCE</scope>
    <source>
        <strain evidence="16">USAMLcec3-3695</strain>
    </source>
</reference>
<comment type="similarity">
    <text evidence="1 12 13">Belongs to the peptidase S24 family.</text>
</comment>
<evidence type="ECO:0000256" key="3">
    <source>
        <dbReference type="ARBA" id="ARBA00022705"/>
    </source>
</evidence>
<evidence type="ECO:0000313" key="16">
    <source>
        <dbReference type="EMBL" id="HIU56237.1"/>
    </source>
</evidence>